<keyword evidence="7 14" id="KW-0479">Metal-binding</keyword>
<sequence length="441" mass="50770">MKYVYIKTWGCQMNEYDSSMIAMFLKKEKKYSITEKAENADILILNTCSIREKAQEKVFHQLGRWKKLKNKNSDIIISVGGCVATQEGKEIFKRANYVDIIFGTQTVHKLPYMIEEVQKKRKSMIDISFPNLEKFNHSLQPKVSGHTAFVSIMEGCNKYCSFCVVPYTRGHEISRPSDDILLEISILAEKGIREVNLLGQNVNAYETRAFNGKTCYFSDLLRLVSEIDGIDRIRFTTSNPLEFTDDIIDVYRDTKKLVSFLHLPVQSGSNRILRLMKRSYTIQDYENIVKKIKLARPNIQISSDFIVGFPGESEKNFLETINFIKKINFDMSFSFIYSSRPGTPAAEMKDNTSLSEKKKRLYILQNCINKQTMSWSRKMLGTIQSVLVEGVSKKNIMELYGRTENNRIVTFQGSPKIIGKFVNLEINKVHTHSLKGKLLLK</sequence>
<evidence type="ECO:0000256" key="1">
    <source>
        <dbReference type="ARBA" id="ARBA00003234"/>
    </source>
</evidence>
<comment type="function">
    <text evidence="1 14">Catalyzes the methylthiolation of N6-(dimethylallyl)adenosine (i(6)A), leading to the formation of 2-methylthio-N6-(dimethylallyl)adenosine (ms(2)i(6)A) at position 37 in tRNAs that read codons beginning with uridine.</text>
</comment>
<evidence type="ECO:0000256" key="9">
    <source>
        <dbReference type="ARBA" id="ARBA00023014"/>
    </source>
</evidence>
<evidence type="ECO:0000256" key="3">
    <source>
        <dbReference type="ARBA" id="ARBA00022490"/>
    </source>
</evidence>
<dbReference type="FunFam" id="3.40.50.12160:FF:000001">
    <property type="entry name" value="tRNA-2-methylthio-N(6)-dimethylallyladenosine synthase"/>
    <property type="match status" value="1"/>
</dbReference>
<feature type="binding site" evidence="14">
    <location>
        <position position="156"/>
    </location>
    <ligand>
        <name>[4Fe-4S] cluster</name>
        <dbReference type="ChEBI" id="CHEBI:49883"/>
        <label>2</label>
        <note>4Fe-4S-S-AdoMet</note>
    </ligand>
</feature>
<dbReference type="OrthoDB" id="9805215at2"/>
<keyword evidence="5 14" id="KW-0949">S-adenosyl-L-methionine</keyword>
<dbReference type="GO" id="GO:0035597">
    <property type="term" value="F:tRNA-2-methylthio-N(6)-dimethylallyladenosine(37) synthase activity"/>
    <property type="evidence" value="ECO:0007669"/>
    <property type="project" value="UniProtKB-EC"/>
</dbReference>
<dbReference type="PANTHER" id="PTHR43020:SF2">
    <property type="entry name" value="MITOCHONDRIAL TRNA METHYLTHIOTRANSFERASE CDK5RAP1"/>
    <property type="match status" value="1"/>
</dbReference>
<dbReference type="PROSITE" id="PS50926">
    <property type="entry name" value="TRAM"/>
    <property type="match status" value="1"/>
</dbReference>
<evidence type="ECO:0000256" key="5">
    <source>
        <dbReference type="ARBA" id="ARBA00022691"/>
    </source>
</evidence>
<dbReference type="InterPro" id="IPR020612">
    <property type="entry name" value="Methylthiotransferase_CS"/>
</dbReference>
<evidence type="ECO:0000313" key="18">
    <source>
        <dbReference type="EMBL" id="AWH90362.1"/>
    </source>
</evidence>
<name>A0A2U8DGA7_9GAMM</name>
<dbReference type="CDD" id="cd01335">
    <property type="entry name" value="Radical_SAM"/>
    <property type="match status" value="1"/>
</dbReference>
<dbReference type="InterPro" id="IPR023404">
    <property type="entry name" value="rSAM_horseshoe"/>
</dbReference>
<feature type="binding site" evidence="14">
    <location>
        <position position="160"/>
    </location>
    <ligand>
        <name>[4Fe-4S] cluster</name>
        <dbReference type="ChEBI" id="CHEBI:49883"/>
        <label>2</label>
        <note>4Fe-4S-S-AdoMet</note>
    </ligand>
</feature>
<dbReference type="SMART" id="SM00729">
    <property type="entry name" value="Elp3"/>
    <property type="match status" value="1"/>
</dbReference>
<dbReference type="SFLD" id="SFLDG01061">
    <property type="entry name" value="methylthiotransferase"/>
    <property type="match status" value="1"/>
</dbReference>
<dbReference type="Gene3D" id="3.80.30.20">
    <property type="entry name" value="tm_1862 like domain"/>
    <property type="match status" value="1"/>
</dbReference>
<dbReference type="Proteomes" id="UP000244884">
    <property type="component" value="Chromosome"/>
</dbReference>
<accession>A0A2U8DGA7</accession>
<gene>
    <name evidence="14" type="primary">miaB</name>
    <name evidence="18" type="ORF">DD681_00835</name>
</gene>
<evidence type="ECO:0000256" key="8">
    <source>
        <dbReference type="ARBA" id="ARBA00023004"/>
    </source>
</evidence>
<dbReference type="PROSITE" id="PS51449">
    <property type="entry name" value="MTTASE_N"/>
    <property type="match status" value="1"/>
</dbReference>
<dbReference type="PANTHER" id="PTHR43020">
    <property type="entry name" value="CDK5 REGULATORY SUBUNIT-ASSOCIATED PROTEIN 1"/>
    <property type="match status" value="1"/>
</dbReference>
<dbReference type="GO" id="GO:0005829">
    <property type="term" value="C:cytosol"/>
    <property type="evidence" value="ECO:0007669"/>
    <property type="project" value="TreeGrafter"/>
</dbReference>
<feature type="binding site" evidence="14">
    <location>
        <position position="48"/>
    </location>
    <ligand>
        <name>[4Fe-4S] cluster</name>
        <dbReference type="ChEBI" id="CHEBI:49883"/>
        <label>1</label>
    </ligand>
</feature>
<dbReference type="GO" id="GO:0046872">
    <property type="term" value="F:metal ion binding"/>
    <property type="evidence" value="ECO:0007669"/>
    <property type="project" value="UniProtKB-KW"/>
</dbReference>
<evidence type="ECO:0000259" key="17">
    <source>
        <dbReference type="PROSITE" id="PS51918"/>
    </source>
</evidence>
<dbReference type="SFLD" id="SFLDF00273">
    <property type="entry name" value="(dimethylallyl)adenosine_tRNA"/>
    <property type="match status" value="1"/>
</dbReference>
<dbReference type="GO" id="GO:0051539">
    <property type="term" value="F:4 iron, 4 sulfur cluster binding"/>
    <property type="evidence" value="ECO:0007669"/>
    <property type="project" value="UniProtKB-UniRule"/>
</dbReference>
<feature type="binding site" evidence="14">
    <location>
        <position position="11"/>
    </location>
    <ligand>
        <name>[4Fe-4S] cluster</name>
        <dbReference type="ChEBI" id="CHEBI:49883"/>
        <label>1</label>
    </ligand>
</feature>
<protein>
    <recommendedName>
        <fullName evidence="10 14">tRNA-2-methylthio-N(6)-dimethylallyladenosine synthase</fullName>
        <ecNumber evidence="10 14">2.8.4.3</ecNumber>
    </recommendedName>
    <alternativeName>
        <fullName evidence="14">(Dimethylallyl)adenosine tRNA methylthiotransferase MiaB</fullName>
    </alternativeName>
    <alternativeName>
        <fullName evidence="14">tRNA-i(6)A37 methylthiotransferase</fullName>
    </alternativeName>
</protein>
<dbReference type="AlphaFoldDB" id="A0A2U8DGA7"/>
<keyword evidence="6 14" id="KW-0819">tRNA processing</keyword>
<dbReference type="NCBIfam" id="TIGR00089">
    <property type="entry name" value="MiaB/RimO family radical SAM methylthiotransferase"/>
    <property type="match status" value="1"/>
</dbReference>
<dbReference type="SFLD" id="SFLDG01082">
    <property type="entry name" value="B12-binding_domain_containing"/>
    <property type="match status" value="1"/>
</dbReference>
<feature type="binding site" evidence="14">
    <location>
        <position position="163"/>
    </location>
    <ligand>
        <name>[4Fe-4S] cluster</name>
        <dbReference type="ChEBI" id="CHEBI:49883"/>
        <label>2</label>
        <note>4Fe-4S-S-AdoMet</note>
    </ligand>
</feature>
<dbReference type="Pfam" id="PF01938">
    <property type="entry name" value="TRAM"/>
    <property type="match status" value="1"/>
</dbReference>
<dbReference type="PROSITE" id="PS51918">
    <property type="entry name" value="RADICAL_SAM"/>
    <property type="match status" value="1"/>
</dbReference>
<feature type="domain" description="MTTase N-terminal" evidence="16">
    <location>
        <begin position="2"/>
        <end position="119"/>
    </location>
</feature>
<evidence type="ECO:0000256" key="12">
    <source>
        <dbReference type="ARBA" id="ARBA00052380"/>
    </source>
</evidence>
<dbReference type="NCBIfam" id="TIGR01574">
    <property type="entry name" value="miaB-methiolase"/>
    <property type="match status" value="1"/>
</dbReference>
<dbReference type="EMBL" id="CP029161">
    <property type="protein sequence ID" value="AWH90362.1"/>
    <property type="molecule type" value="Genomic_DNA"/>
</dbReference>
<dbReference type="PROSITE" id="PS01278">
    <property type="entry name" value="MTTASE_RADICAL"/>
    <property type="match status" value="1"/>
</dbReference>
<evidence type="ECO:0000256" key="13">
    <source>
        <dbReference type="ARBA" id="ARBA00052587"/>
    </source>
</evidence>
<dbReference type="InterPro" id="IPR058240">
    <property type="entry name" value="rSAM_sf"/>
</dbReference>
<dbReference type="SUPFAM" id="SSF102114">
    <property type="entry name" value="Radical SAM enzymes"/>
    <property type="match status" value="1"/>
</dbReference>
<dbReference type="InterPro" id="IPR006638">
    <property type="entry name" value="Elp3/MiaA/NifB-like_rSAM"/>
</dbReference>
<dbReference type="SFLD" id="SFLDS00029">
    <property type="entry name" value="Radical_SAM"/>
    <property type="match status" value="1"/>
</dbReference>
<comment type="subcellular location">
    <subcellularLocation>
        <location evidence="14">Cytoplasm</location>
    </subcellularLocation>
</comment>
<feature type="binding site" evidence="14">
    <location>
        <position position="82"/>
    </location>
    <ligand>
        <name>[4Fe-4S] cluster</name>
        <dbReference type="ChEBI" id="CHEBI:49883"/>
        <label>1</label>
    </ligand>
</feature>
<dbReference type="InterPro" id="IPR002792">
    <property type="entry name" value="TRAM_dom"/>
</dbReference>
<comment type="cofactor">
    <cofactor evidence="14">
        <name>[4Fe-4S] cluster</name>
        <dbReference type="ChEBI" id="CHEBI:49883"/>
    </cofactor>
    <text evidence="14">Binds 2 [4Fe-4S] clusters. One cluster is coordinated with 3 cysteines and an exchangeable S-adenosyl-L-methionine.</text>
</comment>
<keyword evidence="3 14" id="KW-0963">Cytoplasm</keyword>
<dbReference type="Gene3D" id="3.40.50.12160">
    <property type="entry name" value="Methylthiotransferase, N-terminal domain"/>
    <property type="match status" value="1"/>
</dbReference>
<feature type="domain" description="Radical SAM core" evidence="17">
    <location>
        <begin position="142"/>
        <end position="374"/>
    </location>
</feature>
<evidence type="ECO:0000256" key="7">
    <source>
        <dbReference type="ARBA" id="ARBA00022723"/>
    </source>
</evidence>
<evidence type="ECO:0000259" key="16">
    <source>
        <dbReference type="PROSITE" id="PS51449"/>
    </source>
</evidence>
<evidence type="ECO:0000256" key="11">
    <source>
        <dbReference type="ARBA" id="ARBA00050926"/>
    </source>
</evidence>
<keyword evidence="4 14" id="KW-0808">Transferase</keyword>
<dbReference type="InterPro" id="IPR013848">
    <property type="entry name" value="Methylthiotransferase_N"/>
</dbReference>
<dbReference type="InterPro" id="IPR038135">
    <property type="entry name" value="Methylthiotransferase_N_sf"/>
</dbReference>
<evidence type="ECO:0000259" key="15">
    <source>
        <dbReference type="PROSITE" id="PS50926"/>
    </source>
</evidence>
<comment type="similarity">
    <text evidence="14">Belongs to the methylthiotransferase family. MiaB subfamily.</text>
</comment>
<dbReference type="HAMAP" id="MF_01864">
    <property type="entry name" value="tRNA_metthiotr_MiaB"/>
    <property type="match status" value="1"/>
</dbReference>
<evidence type="ECO:0000256" key="6">
    <source>
        <dbReference type="ARBA" id="ARBA00022694"/>
    </source>
</evidence>
<proteinExistence type="inferred from homology"/>
<reference evidence="18 19" key="1">
    <citation type="submission" date="2018-04" db="EMBL/GenBank/DDBJ databases">
        <title>Genome sequence of Buchnera aphidicola from Melaphis sacchari.</title>
        <authorList>
            <person name="Geib S.M."/>
            <person name="Palmer N.A."/>
            <person name="Sattler S.E."/>
            <person name="Sarath G."/>
        </authorList>
    </citation>
    <scope>NUCLEOTIDE SEQUENCE [LARGE SCALE GENOMIC DNA]</scope>
    <source>
        <strain evidence="18 19">LSU</strain>
    </source>
</reference>
<comment type="catalytic activity">
    <reaction evidence="11">
        <text>N(6)-dimethylallyladenosine(37) in tRNA + (sulfur carrier)-SH + AH2 + S-adenosyl-L-methionine = 2-thio-N(6)-dimethylallyladenosine(37) in tRNA + (sulfur carrier)-H + 5'-deoxyadenosine + L-methionine + A + H(+)</text>
        <dbReference type="Rhea" id="RHEA:36339"/>
        <dbReference type="Rhea" id="RHEA-COMP:10375"/>
        <dbReference type="Rhea" id="RHEA-COMP:10377"/>
        <dbReference type="Rhea" id="RHEA-COMP:14737"/>
        <dbReference type="Rhea" id="RHEA-COMP:14739"/>
        <dbReference type="ChEBI" id="CHEBI:13193"/>
        <dbReference type="ChEBI" id="CHEBI:15378"/>
        <dbReference type="ChEBI" id="CHEBI:17319"/>
        <dbReference type="ChEBI" id="CHEBI:17499"/>
        <dbReference type="ChEBI" id="CHEBI:29917"/>
        <dbReference type="ChEBI" id="CHEBI:57844"/>
        <dbReference type="ChEBI" id="CHEBI:59789"/>
        <dbReference type="ChEBI" id="CHEBI:64428"/>
        <dbReference type="ChEBI" id="CHEBI:74415"/>
        <dbReference type="ChEBI" id="CHEBI:74416"/>
    </reaction>
    <physiologicalReaction direction="left-to-right" evidence="11">
        <dbReference type="Rhea" id="RHEA:36340"/>
    </physiologicalReaction>
</comment>
<keyword evidence="2 14" id="KW-0004">4Fe-4S</keyword>
<dbReference type="EC" id="2.8.4.3" evidence="10 14"/>
<dbReference type="RefSeq" id="WP_158341133.1">
    <property type="nucleotide sequence ID" value="NZ_CP029161.1"/>
</dbReference>
<evidence type="ECO:0000256" key="10">
    <source>
        <dbReference type="ARBA" id="ARBA00033765"/>
    </source>
</evidence>
<dbReference type="Pfam" id="PF04055">
    <property type="entry name" value="Radical_SAM"/>
    <property type="match status" value="1"/>
</dbReference>
<keyword evidence="9 14" id="KW-0411">Iron-sulfur</keyword>
<comment type="catalytic activity">
    <reaction evidence="12">
        <text>2-thio-N(6)-dimethylallyladenosine(37) in tRNA + S-adenosyl-L-methionine = 2-methylsulfanyl-N(6)-dimethylallyladenosine(37) in tRNA + S-adenosyl-L-homocysteine + H(+)</text>
        <dbReference type="Rhea" id="RHEA:37063"/>
        <dbReference type="Rhea" id="RHEA-COMP:10376"/>
        <dbReference type="Rhea" id="RHEA-COMP:10377"/>
        <dbReference type="ChEBI" id="CHEBI:15378"/>
        <dbReference type="ChEBI" id="CHEBI:57856"/>
        <dbReference type="ChEBI" id="CHEBI:59789"/>
        <dbReference type="ChEBI" id="CHEBI:74416"/>
        <dbReference type="ChEBI" id="CHEBI:74417"/>
    </reaction>
    <physiologicalReaction direction="left-to-right" evidence="12">
        <dbReference type="Rhea" id="RHEA:37064"/>
    </physiologicalReaction>
</comment>
<dbReference type="Pfam" id="PF00919">
    <property type="entry name" value="UPF0004"/>
    <property type="match status" value="1"/>
</dbReference>
<organism evidence="18 19">
    <name type="scientific">Buchnera aphidicola</name>
    <name type="common">Melanaphis sacchari</name>
    <dbReference type="NCBI Taxonomy" id="2173854"/>
    <lineage>
        <taxon>Bacteria</taxon>
        <taxon>Pseudomonadati</taxon>
        <taxon>Pseudomonadota</taxon>
        <taxon>Gammaproteobacteria</taxon>
        <taxon>Enterobacterales</taxon>
        <taxon>Erwiniaceae</taxon>
        <taxon>Buchnera</taxon>
    </lineage>
</organism>
<evidence type="ECO:0000313" key="19">
    <source>
        <dbReference type="Proteomes" id="UP000244884"/>
    </source>
</evidence>
<dbReference type="FunFam" id="3.80.30.20:FF:000001">
    <property type="entry name" value="tRNA-2-methylthio-N(6)-dimethylallyladenosine synthase 2"/>
    <property type="match status" value="1"/>
</dbReference>
<dbReference type="InterPro" id="IPR007197">
    <property type="entry name" value="rSAM"/>
</dbReference>
<dbReference type="InterPro" id="IPR006463">
    <property type="entry name" value="MiaB_methiolase"/>
</dbReference>
<evidence type="ECO:0000256" key="2">
    <source>
        <dbReference type="ARBA" id="ARBA00022485"/>
    </source>
</evidence>
<comment type="subunit">
    <text evidence="14">Monomer.</text>
</comment>
<keyword evidence="8 14" id="KW-0408">Iron</keyword>
<evidence type="ECO:0000256" key="14">
    <source>
        <dbReference type="HAMAP-Rule" id="MF_01864"/>
    </source>
</evidence>
<dbReference type="InterPro" id="IPR005839">
    <property type="entry name" value="Methylthiotransferase"/>
</dbReference>
<feature type="domain" description="TRAM" evidence="15">
    <location>
        <begin position="377"/>
        <end position="440"/>
    </location>
</feature>
<evidence type="ECO:0000256" key="4">
    <source>
        <dbReference type="ARBA" id="ARBA00022679"/>
    </source>
</evidence>
<comment type="catalytic activity">
    <reaction evidence="13">
        <text>N(6)-dimethylallyladenosine(37) in tRNA + (sulfur carrier)-SH + AH2 + 2 S-adenosyl-L-methionine = 2-methylsulfanyl-N(6)-dimethylallyladenosine(37) in tRNA + (sulfur carrier)-H + 5'-deoxyadenosine + L-methionine + A + S-adenosyl-L-homocysteine + 2 H(+)</text>
        <dbReference type="Rhea" id="RHEA:37067"/>
        <dbReference type="Rhea" id="RHEA-COMP:10375"/>
        <dbReference type="Rhea" id="RHEA-COMP:10376"/>
        <dbReference type="Rhea" id="RHEA-COMP:14737"/>
        <dbReference type="Rhea" id="RHEA-COMP:14739"/>
        <dbReference type="ChEBI" id="CHEBI:13193"/>
        <dbReference type="ChEBI" id="CHEBI:15378"/>
        <dbReference type="ChEBI" id="CHEBI:17319"/>
        <dbReference type="ChEBI" id="CHEBI:17499"/>
        <dbReference type="ChEBI" id="CHEBI:29917"/>
        <dbReference type="ChEBI" id="CHEBI:57844"/>
        <dbReference type="ChEBI" id="CHEBI:57856"/>
        <dbReference type="ChEBI" id="CHEBI:59789"/>
        <dbReference type="ChEBI" id="CHEBI:64428"/>
        <dbReference type="ChEBI" id="CHEBI:74415"/>
        <dbReference type="ChEBI" id="CHEBI:74417"/>
        <dbReference type="EC" id="2.8.4.3"/>
    </reaction>
    <physiologicalReaction direction="left-to-right" evidence="13">
        <dbReference type="Rhea" id="RHEA:37068"/>
    </physiologicalReaction>
</comment>